<evidence type="ECO:0000256" key="3">
    <source>
        <dbReference type="ARBA" id="ARBA00022692"/>
    </source>
</evidence>
<keyword evidence="2" id="KW-0245">EGF-like domain</keyword>
<protein>
    <recommendedName>
        <fullName evidence="13">Cadherin domain-containing protein</fullName>
    </recommendedName>
</protein>
<dbReference type="GO" id="GO:0008013">
    <property type="term" value="F:beta-catenin binding"/>
    <property type="evidence" value="ECO:0007669"/>
    <property type="project" value="TreeGrafter"/>
</dbReference>
<evidence type="ECO:0000259" key="13">
    <source>
        <dbReference type="PROSITE" id="PS50268"/>
    </source>
</evidence>
<feature type="domain" description="Cadherin" evidence="13">
    <location>
        <begin position="507"/>
        <end position="624"/>
    </location>
</feature>
<dbReference type="GO" id="GO:0016477">
    <property type="term" value="P:cell migration"/>
    <property type="evidence" value="ECO:0007669"/>
    <property type="project" value="TreeGrafter"/>
</dbReference>
<proteinExistence type="predicted"/>
<keyword evidence="11" id="KW-0325">Glycoprotein</keyword>
<feature type="domain" description="Cadherin" evidence="13">
    <location>
        <begin position="17"/>
        <end position="38"/>
    </location>
</feature>
<dbReference type="GO" id="GO:0016342">
    <property type="term" value="C:catenin complex"/>
    <property type="evidence" value="ECO:0007669"/>
    <property type="project" value="TreeGrafter"/>
</dbReference>
<organism evidence="14">
    <name type="scientific">Timema bartmani</name>
    <dbReference type="NCBI Taxonomy" id="61472"/>
    <lineage>
        <taxon>Eukaryota</taxon>
        <taxon>Metazoa</taxon>
        <taxon>Ecdysozoa</taxon>
        <taxon>Arthropoda</taxon>
        <taxon>Hexapoda</taxon>
        <taxon>Insecta</taxon>
        <taxon>Pterygota</taxon>
        <taxon>Neoptera</taxon>
        <taxon>Polyneoptera</taxon>
        <taxon>Phasmatodea</taxon>
        <taxon>Timematodea</taxon>
        <taxon>Timematoidea</taxon>
        <taxon>Timematidae</taxon>
        <taxon>Timema</taxon>
    </lineage>
</organism>
<evidence type="ECO:0000256" key="12">
    <source>
        <dbReference type="PROSITE-ProRule" id="PRU00043"/>
    </source>
</evidence>
<accession>A0A7R9EQ32</accession>
<dbReference type="GO" id="GO:0030154">
    <property type="term" value="P:cell differentiation"/>
    <property type="evidence" value="ECO:0007669"/>
    <property type="project" value="UniProtKB-ARBA"/>
</dbReference>
<dbReference type="InterPro" id="IPR002126">
    <property type="entry name" value="Cadherin-like_dom"/>
</dbReference>
<keyword evidence="8" id="KW-1133">Transmembrane helix</keyword>
<gene>
    <name evidence="14" type="ORF">TBIB3V08_LOCUS582</name>
</gene>
<evidence type="ECO:0000256" key="4">
    <source>
        <dbReference type="ARBA" id="ARBA00022729"/>
    </source>
</evidence>
<evidence type="ECO:0000256" key="5">
    <source>
        <dbReference type="ARBA" id="ARBA00022737"/>
    </source>
</evidence>
<dbReference type="FunFam" id="2.60.40.60:FF:000058">
    <property type="entry name" value="FAT atypical cadherin 3"/>
    <property type="match status" value="1"/>
</dbReference>
<name>A0A7R9EQ32_9NEOP</name>
<feature type="domain" description="Cadherin" evidence="13">
    <location>
        <begin position="401"/>
        <end position="506"/>
    </location>
</feature>
<keyword evidence="4" id="KW-0732">Signal</keyword>
<dbReference type="InterPro" id="IPR020894">
    <property type="entry name" value="Cadherin_CS"/>
</dbReference>
<dbReference type="SMART" id="SM00112">
    <property type="entry name" value="CA"/>
    <property type="match status" value="4"/>
</dbReference>
<dbReference type="EMBL" id="OD564354">
    <property type="protein sequence ID" value="CAD7437983.1"/>
    <property type="molecule type" value="Genomic_DNA"/>
</dbReference>
<dbReference type="GO" id="GO:0007156">
    <property type="term" value="P:homophilic cell adhesion via plasma membrane adhesion molecules"/>
    <property type="evidence" value="ECO:0007669"/>
    <property type="project" value="InterPro"/>
</dbReference>
<dbReference type="GO" id="GO:0001736">
    <property type="term" value="P:establishment of planar polarity"/>
    <property type="evidence" value="ECO:0007669"/>
    <property type="project" value="UniProtKB-ARBA"/>
</dbReference>
<evidence type="ECO:0000256" key="1">
    <source>
        <dbReference type="ARBA" id="ARBA00004251"/>
    </source>
</evidence>
<keyword evidence="5" id="KW-0677">Repeat</keyword>
<feature type="domain" description="Cadherin" evidence="13">
    <location>
        <begin position="39"/>
        <end position="146"/>
    </location>
</feature>
<dbReference type="AlphaFoldDB" id="A0A7R9EQ32"/>
<dbReference type="GO" id="GO:0048513">
    <property type="term" value="P:animal organ development"/>
    <property type="evidence" value="ECO:0007669"/>
    <property type="project" value="UniProtKB-ARBA"/>
</dbReference>
<evidence type="ECO:0000256" key="7">
    <source>
        <dbReference type="ARBA" id="ARBA00022889"/>
    </source>
</evidence>
<feature type="domain" description="Cadherin" evidence="13">
    <location>
        <begin position="331"/>
        <end position="400"/>
    </location>
</feature>
<dbReference type="InterPro" id="IPR015919">
    <property type="entry name" value="Cadherin-like_sf"/>
</dbReference>
<evidence type="ECO:0000256" key="8">
    <source>
        <dbReference type="ARBA" id="ARBA00022989"/>
    </source>
</evidence>
<feature type="domain" description="Cadherin" evidence="13">
    <location>
        <begin position="625"/>
        <end position="744"/>
    </location>
</feature>
<dbReference type="Pfam" id="PF00028">
    <property type="entry name" value="Cadherin"/>
    <property type="match status" value="5"/>
</dbReference>
<keyword evidence="10" id="KW-1015">Disulfide bond</keyword>
<dbReference type="PANTHER" id="PTHR24027:SF438">
    <property type="entry name" value="CADHERIN 23"/>
    <property type="match status" value="1"/>
</dbReference>
<evidence type="ECO:0000256" key="11">
    <source>
        <dbReference type="ARBA" id="ARBA00023180"/>
    </source>
</evidence>
<sequence>MLGDVPTRGESVRNARGLSTTAMVKIQLTDVNDNPPVFYPRQYNVSLREGTAVPSAAVVAVAASDPDSGRYGTLSYRIVAGNEAGMFRIERSSGEIFVSKPAQLSTRSRSTYHLNVSVTDGGGLRAPQDAEVFLSVVDPSQTSPVFERTRYSFSVREDVNKGTGIGAVRATVTDSGKCSPRTASYYPFGLYALTLMCNLCRDRGLNPGPPAQKFDTLPLDHQVIEVFMSYYTSVLAYVVLTDSSQLTSDGFEKLPDQIIQQPEGWFDEISIHPVLGSPSAGVRLWDRLKTWESHSVEVEGRAAQNITMEHDQSSSPQSVSRVCPSGLRSSVRYSIYSGDPEGLFSIDLISGNLRTASLLDHETRQSVLLNVLATSGDPPSYGHAQVIIVIEDVNDNGPEFDSSSVRISVPENAELGIPLYAAHARDKDSGRNGAVRYKLASSPGTEGLFVIDPRQGHITLSRPLDYETTQRHSLVLTASDSGDPPRSANLTVLVEVQDVNDNPPVFERMEYSISVLESLPLNSQVIQVTAVDLDTGNNARLTYRLFPSDNLTVALTSRDDEKNQEVFGVFPNSGWLYLRRALDRESRDRYVVRVIASDNGSPSGSATARVVVTVLDANDNDPKFSQDSYEFWVEENRVRGTTVGQVKATDPDLESNGALRYSIIPSNSSFQINPNTANPSVDGLNLAQGAQRNLRKAEDLWTEARSRSHLLLASCSVDSCVEGKGRNWSQMKAQSGSSLNDPIFPREHAI</sequence>
<dbReference type="PANTHER" id="PTHR24027">
    <property type="entry name" value="CADHERIN-23"/>
    <property type="match status" value="1"/>
</dbReference>
<dbReference type="CDD" id="cd11304">
    <property type="entry name" value="Cadherin_repeat"/>
    <property type="match status" value="5"/>
</dbReference>
<evidence type="ECO:0000313" key="14">
    <source>
        <dbReference type="EMBL" id="CAD7437983.1"/>
    </source>
</evidence>
<evidence type="ECO:0000256" key="2">
    <source>
        <dbReference type="ARBA" id="ARBA00022536"/>
    </source>
</evidence>
<dbReference type="PROSITE" id="PS50268">
    <property type="entry name" value="CADHERIN_2"/>
    <property type="match status" value="6"/>
</dbReference>
<evidence type="ECO:0000256" key="10">
    <source>
        <dbReference type="ARBA" id="ARBA00023157"/>
    </source>
</evidence>
<dbReference type="GO" id="GO:0007163">
    <property type="term" value="P:establishment or maintenance of cell polarity"/>
    <property type="evidence" value="ECO:0007669"/>
    <property type="project" value="UniProtKB-ARBA"/>
</dbReference>
<dbReference type="GO" id="GO:0005509">
    <property type="term" value="F:calcium ion binding"/>
    <property type="evidence" value="ECO:0007669"/>
    <property type="project" value="UniProtKB-UniRule"/>
</dbReference>
<dbReference type="FunFam" id="2.60.40.60:FF:000211">
    <property type="entry name" value="Dachsous cadherin-related 2"/>
    <property type="match status" value="1"/>
</dbReference>
<keyword evidence="3" id="KW-0812">Transmembrane</keyword>
<dbReference type="Gene3D" id="2.60.40.60">
    <property type="entry name" value="Cadherins"/>
    <property type="match status" value="5"/>
</dbReference>
<dbReference type="SUPFAM" id="SSF49313">
    <property type="entry name" value="Cadherin-like"/>
    <property type="match status" value="5"/>
</dbReference>
<reference evidence="14" key="1">
    <citation type="submission" date="2020-11" db="EMBL/GenBank/DDBJ databases">
        <authorList>
            <person name="Tran Van P."/>
        </authorList>
    </citation>
    <scope>NUCLEOTIDE SEQUENCE</scope>
</reference>
<evidence type="ECO:0000256" key="9">
    <source>
        <dbReference type="ARBA" id="ARBA00023136"/>
    </source>
</evidence>
<dbReference type="InterPro" id="IPR039808">
    <property type="entry name" value="Cadherin"/>
</dbReference>
<evidence type="ECO:0000256" key="6">
    <source>
        <dbReference type="ARBA" id="ARBA00022837"/>
    </source>
</evidence>
<keyword evidence="9" id="KW-0472">Membrane</keyword>
<keyword evidence="6 12" id="KW-0106">Calcium</keyword>
<dbReference type="FunFam" id="2.60.40.60:FF:000039">
    <property type="entry name" value="FAT atypical cadherin 3"/>
    <property type="match status" value="1"/>
</dbReference>
<dbReference type="GO" id="GO:0045296">
    <property type="term" value="F:cadherin binding"/>
    <property type="evidence" value="ECO:0007669"/>
    <property type="project" value="TreeGrafter"/>
</dbReference>
<keyword evidence="7" id="KW-0130">Cell adhesion</keyword>
<dbReference type="PROSITE" id="PS00232">
    <property type="entry name" value="CADHERIN_1"/>
    <property type="match status" value="3"/>
</dbReference>
<comment type="subcellular location">
    <subcellularLocation>
        <location evidence="1">Cell membrane</location>
        <topology evidence="1">Single-pass type I membrane protein</topology>
    </subcellularLocation>
</comment>
<dbReference type="GO" id="GO:0048589">
    <property type="term" value="P:developmental growth"/>
    <property type="evidence" value="ECO:0007669"/>
    <property type="project" value="UniProtKB-ARBA"/>
</dbReference>
<dbReference type="GO" id="GO:0048731">
    <property type="term" value="P:system development"/>
    <property type="evidence" value="ECO:0007669"/>
    <property type="project" value="UniProtKB-ARBA"/>
</dbReference>
<dbReference type="PRINTS" id="PR00205">
    <property type="entry name" value="CADHERIN"/>
</dbReference>